<dbReference type="InterPro" id="IPR045584">
    <property type="entry name" value="Pilin-like"/>
</dbReference>
<evidence type="ECO:0000256" key="6">
    <source>
        <dbReference type="SAM" id="MobiDB-lite"/>
    </source>
</evidence>
<reference evidence="10" key="1">
    <citation type="journal article" date="2019" name="Int. J. Syst. Evol. Microbiol.">
        <title>The Global Catalogue of Microorganisms (GCM) 10K type strain sequencing project: providing services to taxonomists for standard genome sequencing and annotation.</title>
        <authorList>
            <consortium name="The Broad Institute Genomics Platform"/>
            <consortium name="The Broad Institute Genome Sequencing Center for Infectious Disease"/>
            <person name="Wu L."/>
            <person name="Ma J."/>
        </authorList>
    </citation>
    <scope>NUCLEOTIDE SEQUENCE [LARGE SCALE GENOMIC DNA]</scope>
    <source>
        <strain evidence="10">CGMCC 4.1467</strain>
    </source>
</reference>
<keyword evidence="3 7" id="KW-0812">Transmembrane</keyword>
<dbReference type="Proteomes" id="UP001596472">
    <property type="component" value="Unassembled WGS sequence"/>
</dbReference>
<dbReference type="PROSITE" id="PS00409">
    <property type="entry name" value="PROKAR_NTER_METHYL"/>
    <property type="match status" value="1"/>
</dbReference>
<evidence type="ECO:0000256" key="1">
    <source>
        <dbReference type="ARBA" id="ARBA00004167"/>
    </source>
</evidence>
<evidence type="ECO:0000256" key="2">
    <source>
        <dbReference type="ARBA" id="ARBA00022481"/>
    </source>
</evidence>
<evidence type="ECO:0000256" key="4">
    <source>
        <dbReference type="ARBA" id="ARBA00022989"/>
    </source>
</evidence>
<dbReference type="Pfam" id="PF08334">
    <property type="entry name" value="T2SSG"/>
    <property type="match status" value="1"/>
</dbReference>
<dbReference type="EMBL" id="JBHTBS010000001">
    <property type="protein sequence ID" value="MFC7336320.1"/>
    <property type="molecule type" value="Genomic_DNA"/>
</dbReference>
<proteinExistence type="predicted"/>
<accession>A0ABW2L464</accession>
<keyword evidence="2" id="KW-0488">Methylation</keyword>
<evidence type="ECO:0000256" key="3">
    <source>
        <dbReference type="ARBA" id="ARBA00022692"/>
    </source>
</evidence>
<evidence type="ECO:0000256" key="7">
    <source>
        <dbReference type="SAM" id="Phobius"/>
    </source>
</evidence>
<sequence>MKYQASNRRRVRAGFSLLEMVIVLGIIAVIIGGAITVMGKVGDGAKRTRVSGDFNSLGAALRMYSTNNGRFPTTQQGLQALVEKPTTTPPAKRWTKLMDEVPLDPWQNPYGYKFPGSQDSSMFEIISMGPDGIEGNEDDISSQKDE</sequence>
<evidence type="ECO:0000256" key="5">
    <source>
        <dbReference type="ARBA" id="ARBA00023136"/>
    </source>
</evidence>
<keyword evidence="10" id="KW-1185">Reference proteome</keyword>
<feature type="transmembrane region" description="Helical" evidence="7">
    <location>
        <begin position="20"/>
        <end position="39"/>
    </location>
</feature>
<organism evidence="9 10">
    <name type="scientific">Haloferula chungangensis</name>
    <dbReference type="NCBI Taxonomy" id="1048331"/>
    <lineage>
        <taxon>Bacteria</taxon>
        <taxon>Pseudomonadati</taxon>
        <taxon>Verrucomicrobiota</taxon>
        <taxon>Verrucomicrobiia</taxon>
        <taxon>Verrucomicrobiales</taxon>
        <taxon>Verrucomicrobiaceae</taxon>
        <taxon>Haloferula</taxon>
    </lineage>
</organism>
<dbReference type="NCBIfam" id="TIGR01710">
    <property type="entry name" value="typeII_sec_gspG"/>
    <property type="match status" value="1"/>
</dbReference>
<dbReference type="InterPro" id="IPR012902">
    <property type="entry name" value="N_methyl_site"/>
</dbReference>
<name>A0ABW2L464_9BACT</name>
<gene>
    <name evidence="9" type="primary">gspG</name>
    <name evidence="9" type="ORF">ACFQY0_03955</name>
</gene>
<keyword evidence="4 7" id="KW-1133">Transmembrane helix</keyword>
<evidence type="ECO:0000313" key="10">
    <source>
        <dbReference type="Proteomes" id="UP001596472"/>
    </source>
</evidence>
<dbReference type="Gene3D" id="3.30.700.10">
    <property type="entry name" value="Glycoprotein, Type 4 Pilin"/>
    <property type="match status" value="1"/>
</dbReference>
<feature type="region of interest" description="Disordered" evidence="6">
    <location>
        <begin position="126"/>
        <end position="146"/>
    </location>
</feature>
<comment type="subcellular location">
    <subcellularLocation>
        <location evidence="1">Membrane</location>
        <topology evidence="1">Single-pass membrane protein</topology>
    </subcellularLocation>
</comment>
<feature type="domain" description="Type II secretion system protein GspG C-terminal" evidence="8">
    <location>
        <begin position="43"/>
        <end position="140"/>
    </location>
</feature>
<dbReference type="Pfam" id="PF07963">
    <property type="entry name" value="N_methyl"/>
    <property type="match status" value="1"/>
</dbReference>
<protein>
    <submittedName>
        <fullName evidence="9">Type II secretion system major pseudopilin GspG</fullName>
    </submittedName>
</protein>
<dbReference type="InterPro" id="IPR013545">
    <property type="entry name" value="T2SS_protein-GspG_C"/>
</dbReference>
<dbReference type="RefSeq" id="WP_379709317.1">
    <property type="nucleotide sequence ID" value="NZ_JBHTBS010000001.1"/>
</dbReference>
<comment type="caution">
    <text evidence="9">The sequence shown here is derived from an EMBL/GenBank/DDBJ whole genome shotgun (WGS) entry which is preliminary data.</text>
</comment>
<evidence type="ECO:0000313" key="9">
    <source>
        <dbReference type="EMBL" id="MFC7336320.1"/>
    </source>
</evidence>
<dbReference type="PANTHER" id="PTHR30093">
    <property type="entry name" value="GENERAL SECRETION PATHWAY PROTEIN G"/>
    <property type="match status" value="1"/>
</dbReference>
<keyword evidence="5 7" id="KW-0472">Membrane</keyword>
<dbReference type="NCBIfam" id="TIGR02532">
    <property type="entry name" value="IV_pilin_GFxxxE"/>
    <property type="match status" value="1"/>
</dbReference>
<evidence type="ECO:0000259" key="8">
    <source>
        <dbReference type="Pfam" id="PF08334"/>
    </source>
</evidence>
<dbReference type="InterPro" id="IPR010054">
    <property type="entry name" value="Type2_sec_GspG"/>
</dbReference>
<dbReference type="PANTHER" id="PTHR30093:SF44">
    <property type="entry name" value="TYPE II SECRETION SYSTEM CORE PROTEIN G"/>
    <property type="match status" value="1"/>
</dbReference>
<dbReference type="SUPFAM" id="SSF54523">
    <property type="entry name" value="Pili subunits"/>
    <property type="match status" value="1"/>
</dbReference>